<dbReference type="Gene3D" id="3.40.50.1820">
    <property type="entry name" value="alpha/beta hydrolase"/>
    <property type="match status" value="1"/>
</dbReference>
<evidence type="ECO:0000313" key="3">
    <source>
        <dbReference type="Proteomes" id="UP000825434"/>
    </source>
</evidence>
<accession>A0ABX8I7X3</accession>
<dbReference type="Pfam" id="PF03583">
    <property type="entry name" value="LIP"/>
    <property type="match status" value="1"/>
</dbReference>
<dbReference type="InterPro" id="IPR029058">
    <property type="entry name" value="AB_hydrolase_fold"/>
</dbReference>
<comment type="catalytic activity">
    <reaction evidence="1">
        <text>a triacylglycerol + H2O = a diacylglycerol + a fatty acid + H(+)</text>
        <dbReference type="Rhea" id="RHEA:12044"/>
        <dbReference type="ChEBI" id="CHEBI:15377"/>
        <dbReference type="ChEBI" id="CHEBI:15378"/>
        <dbReference type="ChEBI" id="CHEBI:17855"/>
        <dbReference type="ChEBI" id="CHEBI:18035"/>
        <dbReference type="ChEBI" id="CHEBI:28868"/>
        <dbReference type="EC" id="3.1.1.3"/>
    </reaction>
    <physiologicalReaction direction="left-to-right" evidence="1">
        <dbReference type="Rhea" id="RHEA:12045"/>
    </physiologicalReaction>
</comment>
<dbReference type="InterPro" id="IPR005152">
    <property type="entry name" value="Lipase_secreted"/>
</dbReference>
<evidence type="ECO:0000313" key="2">
    <source>
        <dbReference type="EMBL" id="QWU86846.1"/>
    </source>
</evidence>
<dbReference type="EMBL" id="CP076661">
    <property type="protein sequence ID" value="QWU86846.1"/>
    <property type="molecule type" value="Genomic_DNA"/>
</dbReference>
<keyword evidence="3" id="KW-1185">Reference proteome</keyword>
<evidence type="ECO:0000256" key="1">
    <source>
        <dbReference type="ARBA" id="ARBA00023369"/>
    </source>
</evidence>
<proteinExistence type="predicted"/>
<dbReference type="Proteomes" id="UP000825434">
    <property type="component" value="Chromosome 1"/>
</dbReference>
<protein>
    <submittedName>
        <fullName evidence="2">Uncharacterized protein</fullName>
    </submittedName>
</protein>
<name>A0ABX8I7X3_9ASCO</name>
<dbReference type="PANTHER" id="PTHR34853:SF1">
    <property type="entry name" value="LIPASE 5"/>
    <property type="match status" value="1"/>
</dbReference>
<reference evidence="2 3" key="1">
    <citation type="submission" date="2021-06" db="EMBL/GenBank/DDBJ databases">
        <title>Candida outbreak in Lebanon.</title>
        <authorList>
            <person name="Finianos M."/>
        </authorList>
    </citation>
    <scope>NUCLEOTIDE SEQUENCE [LARGE SCALE GENOMIC DNA]</scope>
    <source>
        <strain evidence="2">CA3LBN</strain>
    </source>
</reference>
<dbReference type="PANTHER" id="PTHR34853">
    <property type="match status" value="1"/>
</dbReference>
<sequence length="177" mass="19247">MQTALAKGWYVVVPDYEGVQEFSVIRPDAKAAVYGYSGGTIASEWAAFLQPKYVPELKNNPICCAIGGWVTNITLTAEATDGAKSAGLLPIAVNGLINEYPILSGFLRRSSISNGWKNSQVFDTNPDVPVEQETVGDYTVQEEIEVDADSSEFGMEISAQSIYQARPESTTERVIDE</sequence>
<organism evidence="2 3">
    <name type="scientific">Candidozyma haemuli</name>
    <dbReference type="NCBI Taxonomy" id="45357"/>
    <lineage>
        <taxon>Eukaryota</taxon>
        <taxon>Fungi</taxon>
        <taxon>Dikarya</taxon>
        <taxon>Ascomycota</taxon>
        <taxon>Saccharomycotina</taxon>
        <taxon>Pichiomycetes</taxon>
        <taxon>Metschnikowiaceae</taxon>
        <taxon>Candidozyma</taxon>
    </lineage>
</organism>
<gene>
    <name evidence="2" type="ORF">CA3LBN_001064</name>
</gene>